<reference evidence="2 3" key="1">
    <citation type="submission" date="2020-07" db="EMBL/GenBank/DDBJ databases">
        <title>Sequencing the genomes of 1000 actinobacteria strains.</title>
        <authorList>
            <person name="Klenk H.-P."/>
        </authorList>
    </citation>
    <scope>NUCLEOTIDE SEQUENCE [LARGE SCALE GENOMIC DNA]</scope>
    <source>
        <strain evidence="2 3">DSM 24482</strain>
    </source>
</reference>
<dbReference type="Proteomes" id="UP000618382">
    <property type="component" value="Unassembled WGS sequence"/>
</dbReference>
<dbReference type="RefSeq" id="WP_140459548.1">
    <property type="nucleotide sequence ID" value="NZ_BAABFI010000009.1"/>
</dbReference>
<evidence type="ECO:0000313" key="3">
    <source>
        <dbReference type="Proteomes" id="UP000577956"/>
    </source>
</evidence>
<name>A0A7Y9FGU4_9CELL</name>
<evidence type="ECO:0000313" key="1">
    <source>
        <dbReference type="EMBL" id="GIG32129.1"/>
    </source>
</evidence>
<comment type="caution">
    <text evidence="2">The sequence shown here is derived from an EMBL/GenBank/DDBJ whole genome shotgun (WGS) entry which is preliminary data.</text>
</comment>
<keyword evidence="4" id="KW-1185">Reference proteome</keyword>
<reference evidence="1 4" key="2">
    <citation type="submission" date="2021-01" db="EMBL/GenBank/DDBJ databases">
        <title>Whole genome shotgun sequence of Cellulomonas oligotrophica NBRC 109435.</title>
        <authorList>
            <person name="Komaki H."/>
            <person name="Tamura T."/>
        </authorList>
    </citation>
    <scope>NUCLEOTIDE SEQUENCE [LARGE SCALE GENOMIC DNA]</scope>
    <source>
        <strain evidence="1 4">NBRC 109435</strain>
    </source>
</reference>
<evidence type="ECO:0000313" key="2">
    <source>
        <dbReference type="EMBL" id="NYD87085.1"/>
    </source>
</evidence>
<protein>
    <submittedName>
        <fullName evidence="2">Uncharacterized protein</fullName>
    </submittedName>
</protein>
<evidence type="ECO:0000313" key="4">
    <source>
        <dbReference type="Proteomes" id="UP000618382"/>
    </source>
</evidence>
<dbReference type="EMBL" id="JACCBK010000001">
    <property type="protein sequence ID" value="NYD87085.1"/>
    <property type="molecule type" value="Genomic_DNA"/>
</dbReference>
<accession>A0A7Y9FGU4</accession>
<dbReference type="AlphaFoldDB" id="A0A7Y9FGU4"/>
<organism evidence="2 3">
    <name type="scientific">Cellulomonas oligotrophica</name>
    <dbReference type="NCBI Taxonomy" id="931536"/>
    <lineage>
        <taxon>Bacteria</taxon>
        <taxon>Bacillati</taxon>
        <taxon>Actinomycetota</taxon>
        <taxon>Actinomycetes</taxon>
        <taxon>Micrococcales</taxon>
        <taxon>Cellulomonadaceae</taxon>
        <taxon>Cellulomonas</taxon>
    </lineage>
</organism>
<gene>
    <name evidence="2" type="ORF">BKA21_002634</name>
    <name evidence="1" type="ORF">Col01nite_12880</name>
</gene>
<sequence length="71" mass="8262">MAEQIRPGGADDEWLVDVTDEDIRVARLAWMCARDRGATDLRITQLYESYRGLVMMQAQQIAEDFRYRHAS</sequence>
<dbReference type="EMBL" id="BONN01000003">
    <property type="protein sequence ID" value="GIG32129.1"/>
    <property type="molecule type" value="Genomic_DNA"/>
</dbReference>
<proteinExistence type="predicted"/>
<dbReference type="Proteomes" id="UP000577956">
    <property type="component" value="Unassembled WGS sequence"/>
</dbReference>